<feature type="region of interest" description="Disordered" evidence="1">
    <location>
        <begin position="22"/>
        <end position="44"/>
    </location>
</feature>
<keyword evidence="3" id="KW-1185">Reference proteome</keyword>
<evidence type="ECO:0000313" key="3">
    <source>
        <dbReference type="Proteomes" id="UP001187192"/>
    </source>
</evidence>
<comment type="caution">
    <text evidence="2">The sequence shown here is derived from an EMBL/GenBank/DDBJ whole genome shotgun (WGS) entry which is preliminary data.</text>
</comment>
<evidence type="ECO:0000313" key="2">
    <source>
        <dbReference type="EMBL" id="GMN38164.1"/>
    </source>
</evidence>
<dbReference type="Proteomes" id="UP001187192">
    <property type="component" value="Unassembled WGS sequence"/>
</dbReference>
<reference evidence="2" key="1">
    <citation type="submission" date="2023-07" db="EMBL/GenBank/DDBJ databases">
        <title>draft genome sequence of fig (Ficus carica).</title>
        <authorList>
            <person name="Takahashi T."/>
            <person name="Nishimura K."/>
        </authorList>
    </citation>
    <scope>NUCLEOTIDE SEQUENCE</scope>
</reference>
<dbReference type="EMBL" id="BTGU01000007">
    <property type="protein sequence ID" value="GMN38164.1"/>
    <property type="molecule type" value="Genomic_DNA"/>
</dbReference>
<evidence type="ECO:0000256" key="1">
    <source>
        <dbReference type="SAM" id="MobiDB-lite"/>
    </source>
</evidence>
<accession>A0AA87ZR66</accession>
<proteinExistence type="predicted"/>
<gene>
    <name evidence="2" type="ORF">TIFTF001_007401</name>
</gene>
<organism evidence="2 3">
    <name type="scientific">Ficus carica</name>
    <name type="common">Common fig</name>
    <dbReference type="NCBI Taxonomy" id="3494"/>
    <lineage>
        <taxon>Eukaryota</taxon>
        <taxon>Viridiplantae</taxon>
        <taxon>Streptophyta</taxon>
        <taxon>Embryophyta</taxon>
        <taxon>Tracheophyta</taxon>
        <taxon>Spermatophyta</taxon>
        <taxon>Magnoliopsida</taxon>
        <taxon>eudicotyledons</taxon>
        <taxon>Gunneridae</taxon>
        <taxon>Pentapetalae</taxon>
        <taxon>rosids</taxon>
        <taxon>fabids</taxon>
        <taxon>Rosales</taxon>
        <taxon>Moraceae</taxon>
        <taxon>Ficeae</taxon>
        <taxon>Ficus</taxon>
    </lineage>
</organism>
<protein>
    <submittedName>
        <fullName evidence="2">Uncharacterized protein</fullName>
    </submittedName>
</protein>
<dbReference type="AlphaFoldDB" id="A0AA87ZR66"/>
<sequence length="596" mass="68215">MVSCGGSLVQGRAPELTFKHHFVQRRSQSSSKRESSGQQIGTNLRQTSAETSLPCFEAAPNYIGKGGATAVYLKDVMSPAMWHLMPDLEQIVKEFEVSSKLLVKGKTNVDAAVLANQLRKRFVNHGMQHVCNNWGDAGLHLAYKGNGWLRNTFFCKDILGVSKDTRLNSIRLHILTDDRIASTQKRLLLLGNLASLDAYARGKLSQRWILHVTSWLVKKILRCLEERGYRRVSLQTRRLALTQEGVMSFGFSFYCYQDFQFEALGKITFLHDILAVESLLELLVNNIILPQSDAYVWSELGMLNRYFKVQAASWYMHYESRIGLKINCLKDGLFMYFLARKEDLAVRWGTSVLALYVFPVIRHHISGVQSDLIDAIVKRIKWRWYCGSRQLCEPSICKGCLEVQVETSLPDEDGHLQIYTNKMKKRCEASRAWSIKEIDGLKYIYASKHTRPSSITLHILTDARIASTQKRYVITCLLDLANTMRIALAFIYSLVDEDVTYWRYTKEEWEWSHDSTHVITQLAQRFDGADSSDGVLLNGMTDRKDLFDEGNQWSCNAFCCGDIHLSIKTCERKWHCVVLLRIASFLFGKKTLSSYN</sequence>
<name>A0AA87ZR66_FICCA</name>